<evidence type="ECO:0000313" key="3">
    <source>
        <dbReference type="EMBL" id="KRN99970.1"/>
    </source>
</evidence>
<proteinExistence type="predicted"/>
<dbReference type="AlphaFoldDB" id="A0A0R2LDI4"/>
<feature type="region of interest" description="Disordered" evidence="1">
    <location>
        <begin position="200"/>
        <end position="221"/>
    </location>
</feature>
<dbReference type="Pfam" id="PF13460">
    <property type="entry name" value="NAD_binding_10"/>
    <property type="match status" value="1"/>
</dbReference>
<dbReference type="InterPro" id="IPR016040">
    <property type="entry name" value="NAD(P)-bd_dom"/>
</dbReference>
<sequence length="221" mass="24626">MKGDFFMKNVIVLGAAGNIAKFAEEYLAMQDDVNLKLYLRHPEKLSTEEAKRGTIIQGDVLDEATLAAALQGQDIVYANLAGEDIEQQAKTIVKTMDQVGIKRLIWISSIGIYDEVPGKFGEWNNQMLGATYLPTYAAAVKAIENSDLNYTVLRPAWLSDKDEVSYEFTQKGEPFKGTEVSRKSIGELVAKLVEQPTKHVHESLGVNKPNTNGDKPEWYQK</sequence>
<dbReference type="EMBL" id="JQCN01000026">
    <property type="protein sequence ID" value="KRN99970.1"/>
    <property type="molecule type" value="Genomic_DNA"/>
</dbReference>
<comment type="caution">
    <text evidence="3">The sequence shown here is derived from an EMBL/GenBank/DDBJ whole genome shotgun (WGS) entry which is preliminary data.</text>
</comment>
<protein>
    <submittedName>
        <fullName evidence="3">Oxidoreductase</fullName>
    </submittedName>
</protein>
<dbReference type="Proteomes" id="UP000051886">
    <property type="component" value="Unassembled WGS sequence"/>
</dbReference>
<dbReference type="CDD" id="cd05267">
    <property type="entry name" value="SDR_a6"/>
    <property type="match status" value="1"/>
</dbReference>
<organism evidence="3 4">
    <name type="scientific">Ligilactobacillus pobuzihii</name>
    <dbReference type="NCBI Taxonomy" id="449659"/>
    <lineage>
        <taxon>Bacteria</taxon>
        <taxon>Bacillati</taxon>
        <taxon>Bacillota</taxon>
        <taxon>Bacilli</taxon>
        <taxon>Lactobacillales</taxon>
        <taxon>Lactobacillaceae</taxon>
        <taxon>Ligilactobacillus</taxon>
    </lineage>
</organism>
<accession>A0A0R2LDI4</accession>
<dbReference type="InterPro" id="IPR051606">
    <property type="entry name" value="Polyketide_Oxido-like"/>
</dbReference>
<feature type="domain" description="NAD(P)-binding" evidence="2">
    <location>
        <begin position="14"/>
        <end position="196"/>
    </location>
</feature>
<keyword evidence="4" id="KW-1185">Reference proteome</keyword>
<dbReference type="STRING" id="449659.IV66_GL001397"/>
<dbReference type="GO" id="GO:0042602">
    <property type="term" value="F:riboflavin reductase (NADPH) activity"/>
    <property type="evidence" value="ECO:0007669"/>
    <property type="project" value="TreeGrafter"/>
</dbReference>
<dbReference type="GO" id="GO:0004074">
    <property type="term" value="F:biliverdin reductase [NAD(P)H] activity"/>
    <property type="evidence" value="ECO:0007669"/>
    <property type="project" value="TreeGrafter"/>
</dbReference>
<evidence type="ECO:0000256" key="1">
    <source>
        <dbReference type="SAM" id="MobiDB-lite"/>
    </source>
</evidence>
<reference evidence="3 4" key="1">
    <citation type="journal article" date="2015" name="Genome Announc.">
        <title>Expanding the biotechnology potential of lactobacilli through comparative genomics of 213 strains and associated genera.</title>
        <authorList>
            <person name="Sun Z."/>
            <person name="Harris H.M."/>
            <person name="McCann A."/>
            <person name="Guo C."/>
            <person name="Argimon S."/>
            <person name="Zhang W."/>
            <person name="Yang X."/>
            <person name="Jeffery I.B."/>
            <person name="Cooney J.C."/>
            <person name="Kagawa T.F."/>
            <person name="Liu W."/>
            <person name="Song Y."/>
            <person name="Salvetti E."/>
            <person name="Wrobel A."/>
            <person name="Rasinkangas P."/>
            <person name="Parkhill J."/>
            <person name="Rea M.C."/>
            <person name="O'Sullivan O."/>
            <person name="Ritari J."/>
            <person name="Douillard F.P."/>
            <person name="Paul Ross R."/>
            <person name="Yang R."/>
            <person name="Briner A.E."/>
            <person name="Felis G.E."/>
            <person name="de Vos W.M."/>
            <person name="Barrangou R."/>
            <person name="Klaenhammer T.R."/>
            <person name="Caufield P.W."/>
            <person name="Cui Y."/>
            <person name="Zhang H."/>
            <person name="O'Toole P.W."/>
        </authorList>
    </citation>
    <scope>NUCLEOTIDE SEQUENCE [LARGE SCALE GENOMIC DNA]</scope>
    <source>
        <strain evidence="3 4">NBRC 103219</strain>
    </source>
</reference>
<name>A0A0R2LDI4_9LACO</name>
<evidence type="ECO:0000259" key="2">
    <source>
        <dbReference type="Pfam" id="PF13460"/>
    </source>
</evidence>
<dbReference type="PANTHER" id="PTHR43355">
    <property type="entry name" value="FLAVIN REDUCTASE (NADPH)"/>
    <property type="match status" value="1"/>
</dbReference>
<dbReference type="InterPro" id="IPR036291">
    <property type="entry name" value="NAD(P)-bd_dom_sf"/>
</dbReference>
<dbReference type="PANTHER" id="PTHR43355:SF2">
    <property type="entry name" value="FLAVIN REDUCTASE (NADPH)"/>
    <property type="match status" value="1"/>
</dbReference>
<dbReference type="SUPFAM" id="SSF51735">
    <property type="entry name" value="NAD(P)-binding Rossmann-fold domains"/>
    <property type="match status" value="1"/>
</dbReference>
<dbReference type="PATRIC" id="fig|449659.4.peg.1415"/>
<dbReference type="Gene3D" id="3.40.50.720">
    <property type="entry name" value="NAD(P)-binding Rossmann-like Domain"/>
    <property type="match status" value="1"/>
</dbReference>
<evidence type="ECO:0000313" key="4">
    <source>
        <dbReference type="Proteomes" id="UP000051886"/>
    </source>
</evidence>
<gene>
    <name evidence="3" type="ORF">IV66_GL001397</name>
</gene>